<dbReference type="AlphaFoldDB" id="A0A849AM05"/>
<name>A0A849AM05_9MICO</name>
<organism evidence="1 2">
    <name type="scientific">Brevibacterium luteolum</name>
    <dbReference type="NCBI Taxonomy" id="199591"/>
    <lineage>
        <taxon>Bacteria</taxon>
        <taxon>Bacillati</taxon>
        <taxon>Actinomycetota</taxon>
        <taxon>Actinomycetes</taxon>
        <taxon>Micrococcales</taxon>
        <taxon>Brevibacteriaceae</taxon>
        <taxon>Brevibacterium</taxon>
    </lineage>
</organism>
<dbReference type="EMBL" id="JABEMC010000001">
    <property type="protein sequence ID" value="NNG77849.1"/>
    <property type="molecule type" value="Genomic_DNA"/>
</dbReference>
<accession>A0A849AM05</accession>
<protein>
    <submittedName>
        <fullName evidence="1">Uncharacterized protein</fullName>
    </submittedName>
</protein>
<dbReference type="Proteomes" id="UP000549517">
    <property type="component" value="Unassembled WGS sequence"/>
</dbReference>
<comment type="caution">
    <text evidence="1">The sequence shown here is derived from an EMBL/GenBank/DDBJ whole genome shotgun (WGS) entry which is preliminary data.</text>
</comment>
<sequence>MSALLATARAMDDQEFRWRVMGACIQHAATYKNMEEGPGKEYALRVLAQPHDVDQMMLCIVASNPVISGSITVDENGTVKSDGVKDADILYVVVETWPIVAARYEAAG</sequence>
<proteinExistence type="predicted"/>
<reference evidence="1 2" key="1">
    <citation type="submission" date="2020-05" db="EMBL/GenBank/DDBJ databases">
        <title>MicrobeNet Type strains.</title>
        <authorList>
            <person name="Nicholson A.C."/>
        </authorList>
    </citation>
    <scope>NUCLEOTIDE SEQUENCE [LARGE SCALE GENOMIC DNA]</scope>
    <source>
        <strain evidence="1 2">CCUG 46604</strain>
    </source>
</reference>
<dbReference type="RefSeq" id="WP_170273084.1">
    <property type="nucleotide sequence ID" value="NZ_BAAAKH010000002.1"/>
</dbReference>
<evidence type="ECO:0000313" key="2">
    <source>
        <dbReference type="Proteomes" id="UP000549517"/>
    </source>
</evidence>
<evidence type="ECO:0000313" key="1">
    <source>
        <dbReference type="EMBL" id="NNG77849.1"/>
    </source>
</evidence>
<gene>
    <name evidence="1" type="ORF">HLA91_00430</name>
</gene>